<comment type="caution">
    <text evidence="1">The sequence shown here is derived from an EMBL/GenBank/DDBJ whole genome shotgun (WGS) entry which is preliminary data.</text>
</comment>
<dbReference type="EMBL" id="BGZK01000260">
    <property type="protein sequence ID" value="GBP32493.1"/>
    <property type="molecule type" value="Genomic_DNA"/>
</dbReference>
<protein>
    <submittedName>
        <fullName evidence="1">Uncharacterized protein</fullName>
    </submittedName>
</protein>
<accession>A0A4C1V152</accession>
<dbReference type="AlphaFoldDB" id="A0A4C1V152"/>
<proteinExistence type="predicted"/>
<name>A0A4C1V152_EUMVA</name>
<keyword evidence="2" id="KW-1185">Reference proteome</keyword>
<reference evidence="1 2" key="1">
    <citation type="journal article" date="2019" name="Commun. Biol.">
        <title>The bagworm genome reveals a unique fibroin gene that provides high tensile strength.</title>
        <authorList>
            <person name="Kono N."/>
            <person name="Nakamura H."/>
            <person name="Ohtoshi R."/>
            <person name="Tomita M."/>
            <person name="Numata K."/>
            <person name="Arakawa K."/>
        </authorList>
    </citation>
    <scope>NUCLEOTIDE SEQUENCE [LARGE SCALE GENOMIC DNA]</scope>
</reference>
<sequence length="187" mass="20664">MRDHRAIQKTDIKRPELSRCAVAASEAAMDPSTLNKIVINLKTIQDDPVDEDDLETYIGWRRCTGAAGGGSSGRDVKSLPSNDGASVTHKLAAVTFDEAPSRQIVKSEIMFDGPRAIGSVGFYWARLFRHRLPGRRTRRPYRRIVGNTRGGVDTSAGKAATLFMIVKTHVSMRFAAQLKKKTFESKT</sequence>
<dbReference type="Proteomes" id="UP000299102">
    <property type="component" value="Unassembled WGS sequence"/>
</dbReference>
<evidence type="ECO:0000313" key="2">
    <source>
        <dbReference type="Proteomes" id="UP000299102"/>
    </source>
</evidence>
<organism evidence="1 2">
    <name type="scientific">Eumeta variegata</name>
    <name type="common">Bagworm moth</name>
    <name type="synonym">Eumeta japonica</name>
    <dbReference type="NCBI Taxonomy" id="151549"/>
    <lineage>
        <taxon>Eukaryota</taxon>
        <taxon>Metazoa</taxon>
        <taxon>Ecdysozoa</taxon>
        <taxon>Arthropoda</taxon>
        <taxon>Hexapoda</taxon>
        <taxon>Insecta</taxon>
        <taxon>Pterygota</taxon>
        <taxon>Neoptera</taxon>
        <taxon>Endopterygota</taxon>
        <taxon>Lepidoptera</taxon>
        <taxon>Glossata</taxon>
        <taxon>Ditrysia</taxon>
        <taxon>Tineoidea</taxon>
        <taxon>Psychidae</taxon>
        <taxon>Oiketicinae</taxon>
        <taxon>Eumeta</taxon>
    </lineage>
</organism>
<gene>
    <name evidence="1" type="ORF">EVAR_24657_1</name>
</gene>
<evidence type="ECO:0000313" key="1">
    <source>
        <dbReference type="EMBL" id="GBP32493.1"/>
    </source>
</evidence>